<feature type="region of interest" description="Disordered" evidence="1">
    <location>
        <begin position="94"/>
        <end position="159"/>
    </location>
</feature>
<accession>A0AA43TXE2</accession>
<feature type="region of interest" description="Disordered" evidence="1">
    <location>
        <begin position="554"/>
        <end position="603"/>
    </location>
</feature>
<dbReference type="InterPro" id="IPR053137">
    <property type="entry name" value="NLR-like"/>
</dbReference>
<dbReference type="PANTHER" id="PTHR46082">
    <property type="entry name" value="ATP/GTP-BINDING PROTEIN-RELATED"/>
    <property type="match status" value="1"/>
</dbReference>
<reference evidence="3" key="1">
    <citation type="journal article" date="2023" name="Genome Biol. Evol.">
        <title>First Whole Genome Sequence and Flow Cytometry Genome Size Data for the Lichen-Forming Fungus Ramalina farinacea (Ascomycota).</title>
        <authorList>
            <person name="Llewellyn T."/>
            <person name="Mian S."/>
            <person name="Hill R."/>
            <person name="Leitch I.J."/>
            <person name="Gaya E."/>
        </authorList>
    </citation>
    <scope>NUCLEOTIDE SEQUENCE</scope>
    <source>
        <strain evidence="3">LIQ254RAFAR</strain>
    </source>
</reference>
<feature type="compositionally biased region" description="Basic and acidic residues" evidence="1">
    <location>
        <begin position="111"/>
        <end position="133"/>
    </location>
</feature>
<dbReference type="InterPro" id="IPR004827">
    <property type="entry name" value="bZIP"/>
</dbReference>
<gene>
    <name evidence="3" type="ORF">OHK93_002672</name>
</gene>
<evidence type="ECO:0000313" key="4">
    <source>
        <dbReference type="Proteomes" id="UP001161017"/>
    </source>
</evidence>
<dbReference type="GO" id="GO:0003700">
    <property type="term" value="F:DNA-binding transcription factor activity"/>
    <property type="evidence" value="ECO:0007669"/>
    <property type="project" value="InterPro"/>
</dbReference>
<dbReference type="Proteomes" id="UP001161017">
    <property type="component" value="Unassembled WGS sequence"/>
</dbReference>
<evidence type="ECO:0000259" key="2">
    <source>
        <dbReference type="PROSITE" id="PS00036"/>
    </source>
</evidence>
<dbReference type="Gene3D" id="1.25.40.10">
    <property type="entry name" value="Tetratricopeptide repeat domain"/>
    <property type="match status" value="1"/>
</dbReference>
<proteinExistence type="predicted"/>
<sequence length="705" mass="79723">MADLWDSWEPADLDLLLGETRNRAHNDGKARLGIASNPHQPPVIPITGHVVDSDPEEGDGPAQSDEEHGLKHRYRFLDGTQRAGSKLWKVETEEDWMTDRQKRSRMQNRSAQHEFRERKKSHFDDLEKTHHDLAMGQDSSDAFQSRSPTEDSPNPQSKPVAIRQIKEAIQLLEYVVAKRRKVLTEPVPDRLASQRPLAPACIINGQVKEAFQLLKQAVVIKRQVLREDHVVWVSPQQSLAVCMEYIWDGVLKKDIELLEQVVAIRRKVLAEDYPVRLASQHSLVVAYTRNGVLKKGIELFEQVVAIRRKMLAEDHLDRLISQDVYSSKGQVRKAIELLKHVATAEQTSKSGGHHYIVVAYSRKEGLKGCKPFQFLEDSVKTLEQVATAEQTSKSGGHHYIVVAYSRKEGLIGCNTFQFLEDSFKTITRARNTTAARKSWAKRRKVMEQLEMETEAFRKGPGKNEEPGGWEEPAMAEKLETRSDIIQASMPIPRASLVLDQQTNAQALRYEIIRDALYNLSRYDCGIRAHWDLPSHISDAKAAALVASLDRPNNVSSLTTDSNSHETSPSPSTSSSPQSQNSAGDGTHTSTPPSSPSENDDGDVYVDIPERQEAESAQKPLMPRFIELCINSGRNRKVVAEIDLTEMKTDAEVFIAIAERYRQSRKGRGCMSVKLPRFLKRYVTIPPFECFYMRPSDIIIRKVRQQ</sequence>
<dbReference type="InterPro" id="IPR011990">
    <property type="entry name" value="TPR-like_helical_dom_sf"/>
</dbReference>
<dbReference type="PANTHER" id="PTHR46082:SF6">
    <property type="entry name" value="AAA+ ATPASE DOMAIN-CONTAINING PROTEIN-RELATED"/>
    <property type="match status" value="1"/>
</dbReference>
<keyword evidence="4" id="KW-1185">Reference proteome</keyword>
<organism evidence="3 4">
    <name type="scientific">Ramalina farinacea</name>
    <dbReference type="NCBI Taxonomy" id="258253"/>
    <lineage>
        <taxon>Eukaryota</taxon>
        <taxon>Fungi</taxon>
        <taxon>Dikarya</taxon>
        <taxon>Ascomycota</taxon>
        <taxon>Pezizomycotina</taxon>
        <taxon>Lecanoromycetes</taxon>
        <taxon>OSLEUM clade</taxon>
        <taxon>Lecanoromycetidae</taxon>
        <taxon>Lecanorales</taxon>
        <taxon>Lecanorineae</taxon>
        <taxon>Ramalinaceae</taxon>
        <taxon>Ramalina</taxon>
    </lineage>
</organism>
<dbReference type="EMBL" id="JAPUFD010000014">
    <property type="protein sequence ID" value="MDI1491463.1"/>
    <property type="molecule type" value="Genomic_DNA"/>
</dbReference>
<dbReference type="Pfam" id="PF13374">
    <property type="entry name" value="TPR_10"/>
    <property type="match status" value="1"/>
</dbReference>
<comment type="caution">
    <text evidence="3">The sequence shown here is derived from an EMBL/GenBank/DDBJ whole genome shotgun (WGS) entry which is preliminary data.</text>
</comment>
<dbReference type="PROSITE" id="PS00036">
    <property type="entry name" value="BZIP_BASIC"/>
    <property type="match status" value="1"/>
</dbReference>
<dbReference type="SUPFAM" id="SSF57959">
    <property type="entry name" value="Leucine zipper domain"/>
    <property type="match status" value="1"/>
</dbReference>
<feature type="compositionally biased region" description="Low complexity" evidence="1">
    <location>
        <begin position="564"/>
        <end position="591"/>
    </location>
</feature>
<dbReference type="InterPro" id="IPR046347">
    <property type="entry name" value="bZIP_sf"/>
</dbReference>
<feature type="compositionally biased region" description="Polar residues" evidence="1">
    <location>
        <begin position="137"/>
        <end position="157"/>
    </location>
</feature>
<evidence type="ECO:0000313" key="3">
    <source>
        <dbReference type="EMBL" id="MDI1491463.1"/>
    </source>
</evidence>
<feature type="domain" description="BZIP" evidence="2">
    <location>
        <begin position="103"/>
        <end position="118"/>
    </location>
</feature>
<evidence type="ECO:0000256" key="1">
    <source>
        <dbReference type="SAM" id="MobiDB-lite"/>
    </source>
</evidence>
<dbReference type="AlphaFoldDB" id="A0AA43TXE2"/>
<dbReference type="Gene3D" id="1.20.5.170">
    <property type="match status" value="1"/>
</dbReference>
<dbReference type="CDD" id="cd14688">
    <property type="entry name" value="bZIP_YAP"/>
    <property type="match status" value="1"/>
</dbReference>
<protein>
    <recommendedName>
        <fullName evidence="2">BZIP domain-containing protein</fullName>
    </recommendedName>
</protein>
<name>A0AA43TXE2_9LECA</name>